<dbReference type="SUPFAM" id="SSF52540">
    <property type="entry name" value="P-loop containing nucleoside triphosphate hydrolases"/>
    <property type="match status" value="1"/>
</dbReference>
<dbReference type="Gene3D" id="3.40.50.300">
    <property type="entry name" value="P-loop containing nucleotide triphosphate hydrolases"/>
    <property type="match status" value="1"/>
</dbReference>
<reference evidence="1" key="2">
    <citation type="submission" date="2021-11" db="EMBL/GenBank/DDBJ databases">
        <authorList>
            <person name="Gilroy R."/>
        </authorList>
    </citation>
    <scope>NUCLEOTIDE SEQUENCE</scope>
    <source>
        <strain evidence="1">150</strain>
    </source>
</reference>
<dbReference type="Proteomes" id="UP000813384">
    <property type="component" value="Unassembled WGS sequence"/>
</dbReference>
<dbReference type="RefSeq" id="WP_071875822.1">
    <property type="nucleotide sequence ID" value="NZ_JBHSHF010000002.1"/>
</dbReference>
<reference evidence="1" key="1">
    <citation type="journal article" date="2021" name="PeerJ">
        <title>Extensive microbial diversity within the chicken gut microbiome revealed by metagenomics and culture.</title>
        <authorList>
            <person name="Gilroy R."/>
            <person name="Ravi A."/>
            <person name="Getino M."/>
            <person name="Pursley I."/>
            <person name="Horton D.L."/>
            <person name="Alikhan N.F."/>
            <person name="Baker D."/>
            <person name="Gharbi K."/>
            <person name="Hall N."/>
            <person name="Watson M."/>
            <person name="Adriaenssens E.M."/>
            <person name="Foster-Nyarko E."/>
            <person name="Jarju S."/>
            <person name="Secka A."/>
            <person name="Antonio M."/>
            <person name="Oren A."/>
            <person name="Chaudhuri R.R."/>
            <person name="La Ragione R."/>
            <person name="Hildebrand F."/>
            <person name="Pallen M.J."/>
        </authorList>
    </citation>
    <scope>NUCLEOTIDE SEQUENCE</scope>
    <source>
        <strain evidence="1">150</strain>
    </source>
</reference>
<sequence>MSKLVIIRGNSASGKTTTAKAIQNYYPRGTVMRISQDEIRLGILNVKDRVDNPTAGLIQQIAEFGKEKFEIIVIEGILGSHIYKEMFISLYETFQGEVHTYYYDISFEETLTRHNQRDLSKVFGAERMKSWWLEKDMLGFPNETIFTAKQTQDDVVEMIIKDINLT</sequence>
<accession>A0A9E3ZSE9</accession>
<evidence type="ECO:0000313" key="2">
    <source>
        <dbReference type="Proteomes" id="UP000813384"/>
    </source>
</evidence>
<gene>
    <name evidence="1" type="ORF">K8V42_00065</name>
</gene>
<keyword evidence="1" id="KW-0418">Kinase</keyword>
<dbReference type="AlphaFoldDB" id="A0A9E3ZSE9"/>
<dbReference type="EMBL" id="JAJJVO010000001">
    <property type="protein sequence ID" value="MCC9272691.1"/>
    <property type="molecule type" value="Genomic_DNA"/>
</dbReference>
<comment type="caution">
    <text evidence="1">The sequence shown here is derived from an EMBL/GenBank/DDBJ whole genome shotgun (WGS) entry which is preliminary data.</text>
</comment>
<dbReference type="NCBIfam" id="NF005255">
    <property type="entry name" value="PRK06762.2-2"/>
    <property type="match status" value="1"/>
</dbReference>
<evidence type="ECO:0000313" key="1">
    <source>
        <dbReference type="EMBL" id="MCC9272691.1"/>
    </source>
</evidence>
<dbReference type="GO" id="GO:0016301">
    <property type="term" value="F:kinase activity"/>
    <property type="evidence" value="ECO:0007669"/>
    <property type="project" value="UniProtKB-KW"/>
</dbReference>
<keyword evidence="1" id="KW-0808">Transferase</keyword>
<dbReference type="InterPro" id="IPR027417">
    <property type="entry name" value="P-loop_NTPase"/>
</dbReference>
<dbReference type="OrthoDB" id="9781848at2"/>
<organism evidence="1 2">
    <name type="scientific">Enterococcus aquimarinus</name>
    <dbReference type="NCBI Taxonomy" id="328396"/>
    <lineage>
        <taxon>Bacteria</taxon>
        <taxon>Bacillati</taxon>
        <taxon>Bacillota</taxon>
        <taxon>Bacilli</taxon>
        <taxon>Lactobacillales</taxon>
        <taxon>Enterococcaceae</taxon>
        <taxon>Enterococcus</taxon>
    </lineage>
</organism>
<name>A0A9E3ZSE9_9ENTE</name>
<protein>
    <submittedName>
        <fullName evidence="1">Kinase</fullName>
    </submittedName>
</protein>
<proteinExistence type="predicted"/>
<dbReference type="CDD" id="cd02019">
    <property type="entry name" value="NK"/>
    <property type="match status" value="1"/>
</dbReference>